<protein>
    <submittedName>
        <fullName evidence="2">Uncharacterized protein</fullName>
    </submittedName>
</protein>
<proteinExistence type="predicted"/>
<evidence type="ECO:0000313" key="2">
    <source>
        <dbReference type="WBParaSite" id="PEQ_0000766201-mRNA-1"/>
    </source>
</evidence>
<reference evidence="2" key="1">
    <citation type="submission" date="2022-11" db="UniProtKB">
        <authorList>
            <consortium name="WormBaseParasite"/>
        </authorList>
    </citation>
    <scope>IDENTIFICATION</scope>
</reference>
<keyword evidence="1" id="KW-1185">Reference proteome</keyword>
<dbReference type="AlphaFoldDB" id="A0A914RMM9"/>
<accession>A0A914RMM9</accession>
<dbReference type="Proteomes" id="UP000887564">
    <property type="component" value="Unplaced"/>
</dbReference>
<organism evidence="1 2">
    <name type="scientific">Parascaris equorum</name>
    <name type="common">Equine roundworm</name>
    <dbReference type="NCBI Taxonomy" id="6256"/>
    <lineage>
        <taxon>Eukaryota</taxon>
        <taxon>Metazoa</taxon>
        <taxon>Ecdysozoa</taxon>
        <taxon>Nematoda</taxon>
        <taxon>Chromadorea</taxon>
        <taxon>Rhabditida</taxon>
        <taxon>Spirurina</taxon>
        <taxon>Ascaridomorpha</taxon>
        <taxon>Ascaridoidea</taxon>
        <taxon>Ascarididae</taxon>
        <taxon>Parascaris</taxon>
    </lineage>
</organism>
<sequence>MTGVYTIDIGTSRRLAFSLRGDLKRLESRLANTHEVKLELGYDKYGSFDSCATVSVVGKYYDRVLDAKANVEALLDGITLDCRRIADRIGDGVGFPDLPYHQLFSRMDSFLGRTILLRPPMYKSGIFDALLNKNGQELHSILNKVEGGFSIDVNPSLRELYFYGRRAQRDQLIINTVHVWDYIKLLRDIMTGPSHIVFFKLAANFVGLHFNPL</sequence>
<dbReference type="WBParaSite" id="PEQ_0000766201-mRNA-1">
    <property type="protein sequence ID" value="PEQ_0000766201-mRNA-1"/>
    <property type="gene ID" value="PEQ_0000766201"/>
</dbReference>
<name>A0A914RMM9_PAREQ</name>
<evidence type="ECO:0000313" key="1">
    <source>
        <dbReference type="Proteomes" id="UP000887564"/>
    </source>
</evidence>